<dbReference type="GO" id="GO:0005634">
    <property type="term" value="C:nucleus"/>
    <property type="evidence" value="ECO:0007669"/>
    <property type="project" value="UniProtKB-SubCell"/>
</dbReference>
<keyword evidence="12 14" id="KW-0371">Homeobox</keyword>
<evidence type="ECO:0000256" key="1">
    <source>
        <dbReference type="ARBA" id="ARBA00004477"/>
    </source>
</evidence>
<keyword evidence="5" id="KW-0808">Transferase</keyword>
<dbReference type="Proteomes" id="UP000265040">
    <property type="component" value="Chromosome 6"/>
</dbReference>
<dbReference type="GO" id="GO:0050291">
    <property type="term" value="F:sphingosine N-acyltransferase activity"/>
    <property type="evidence" value="ECO:0007669"/>
    <property type="project" value="InterPro"/>
</dbReference>
<evidence type="ECO:0000256" key="11">
    <source>
        <dbReference type="ARBA" id="ARBA00049036"/>
    </source>
</evidence>
<organism evidence="19 20">
    <name type="scientific">Anabas testudineus</name>
    <name type="common">Climbing perch</name>
    <name type="synonym">Anthias testudineus</name>
    <dbReference type="NCBI Taxonomy" id="64144"/>
    <lineage>
        <taxon>Eukaryota</taxon>
        <taxon>Metazoa</taxon>
        <taxon>Chordata</taxon>
        <taxon>Craniata</taxon>
        <taxon>Vertebrata</taxon>
        <taxon>Euteleostomi</taxon>
        <taxon>Actinopterygii</taxon>
        <taxon>Neopterygii</taxon>
        <taxon>Teleostei</taxon>
        <taxon>Neoteleostei</taxon>
        <taxon>Acanthomorphata</taxon>
        <taxon>Anabantaria</taxon>
        <taxon>Anabantiformes</taxon>
        <taxon>Anabantoidei</taxon>
        <taxon>Anabantidae</taxon>
        <taxon>Anabas</taxon>
    </lineage>
</organism>
<dbReference type="FunFam" id="1.10.10.60:FF:000020">
    <property type="entry name" value="Ceramide synthase 5"/>
    <property type="match status" value="1"/>
</dbReference>
<evidence type="ECO:0000256" key="2">
    <source>
        <dbReference type="ARBA" id="ARBA00004760"/>
    </source>
</evidence>
<evidence type="ECO:0000256" key="4">
    <source>
        <dbReference type="ARBA" id="ARBA00022516"/>
    </source>
</evidence>
<dbReference type="Gene3D" id="1.10.10.60">
    <property type="entry name" value="Homeodomain-like"/>
    <property type="match status" value="1"/>
</dbReference>
<keyword evidence="4" id="KW-0444">Lipid biosynthesis</keyword>
<keyword evidence="9" id="KW-0443">Lipid metabolism</keyword>
<dbReference type="Pfam" id="PF03798">
    <property type="entry name" value="TRAM_LAG1_CLN8"/>
    <property type="match status" value="1"/>
</dbReference>
<evidence type="ECO:0000256" key="3">
    <source>
        <dbReference type="ARBA" id="ARBA00004991"/>
    </source>
</evidence>
<dbReference type="Pfam" id="PF00046">
    <property type="entry name" value="Homeodomain"/>
    <property type="match status" value="1"/>
</dbReference>
<feature type="transmembrane region" description="Helical" evidence="16">
    <location>
        <begin position="36"/>
        <end position="56"/>
    </location>
</feature>
<comment type="catalytic activity">
    <reaction evidence="11">
        <text>sphinganine + octadecanoyl-CoA = N-(octadecanoyl)-sphinganine + CoA + H(+)</text>
        <dbReference type="Rhea" id="RHEA:36547"/>
        <dbReference type="ChEBI" id="CHEBI:15378"/>
        <dbReference type="ChEBI" id="CHEBI:57287"/>
        <dbReference type="ChEBI" id="CHEBI:57394"/>
        <dbReference type="ChEBI" id="CHEBI:57817"/>
        <dbReference type="ChEBI" id="CHEBI:67033"/>
    </reaction>
    <physiologicalReaction direction="left-to-right" evidence="11">
        <dbReference type="Rhea" id="RHEA:36548"/>
    </physiologicalReaction>
</comment>
<evidence type="ECO:0000256" key="13">
    <source>
        <dbReference type="PROSITE-ProRule" id="PRU00205"/>
    </source>
</evidence>
<evidence type="ECO:0000256" key="6">
    <source>
        <dbReference type="ARBA" id="ARBA00022692"/>
    </source>
</evidence>
<dbReference type="GO" id="GO:0046513">
    <property type="term" value="P:ceramide biosynthetic process"/>
    <property type="evidence" value="ECO:0007669"/>
    <property type="project" value="InterPro"/>
</dbReference>
<evidence type="ECO:0000256" key="5">
    <source>
        <dbReference type="ARBA" id="ARBA00022679"/>
    </source>
</evidence>
<reference evidence="19" key="3">
    <citation type="submission" date="2025-09" db="UniProtKB">
        <authorList>
            <consortium name="Ensembl"/>
        </authorList>
    </citation>
    <scope>IDENTIFICATION</scope>
</reference>
<feature type="transmembrane region" description="Helical" evidence="16">
    <location>
        <begin position="303"/>
        <end position="323"/>
    </location>
</feature>
<evidence type="ECO:0000256" key="16">
    <source>
        <dbReference type="SAM" id="Phobius"/>
    </source>
</evidence>
<dbReference type="PROSITE" id="PS50071">
    <property type="entry name" value="HOMEOBOX_2"/>
    <property type="match status" value="1"/>
</dbReference>
<dbReference type="SUPFAM" id="SSF46689">
    <property type="entry name" value="Homeodomain-like"/>
    <property type="match status" value="1"/>
</dbReference>
<evidence type="ECO:0000313" key="19">
    <source>
        <dbReference type="Ensembl" id="ENSATEP00000064644.2"/>
    </source>
</evidence>
<keyword evidence="8 16" id="KW-1133">Transmembrane helix</keyword>
<feature type="domain" description="Homeobox" evidence="17">
    <location>
        <begin position="84"/>
        <end position="128"/>
    </location>
</feature>
<dbReference type="UniPathway" id="UPA00222"/>
<dbReference type="InParanoid" id="A0A7N6BP15"/>
<accession>A0A7N6BP15</accession>
<keyword evidence="12 14" id="KW-0539">Nucleus</keyword>
<comment type="pathway">
    <text evidence="2">Lipid metabolism; sphingolipid metabolism.</text>
</comment>
<dbReference type="PANTHER" id="PTHR12560:SF62">
    <property type="entry name" value="CERAMIDE SYNTHASE 3 ISOFORM X1"/>
    <property type="match status" value="1"/>
</dbReference>
<keyword evidence="20" id="KW-1185">Reference proteome</keyword>
<evidence type="ECO:0000256" key="14">
    <source>
        <dbReference type="RuleBase" id="RU000682"/>
    </source>
</evidence>
<dbReference type="PANTHER" id="PTHR12560">
    <property type="entry name" value="LONGEVITY ASSURANCE FACTOR 1 LAG1"/>
    <property type="match status" value="1"/>
</dbReference>
<feature type="region of interest" description="Disordered" evidence="15">
    <location>
        <begin position="345"/>
        <end position="366"/>
    </location>
</feature>
<evidence type="ECO:0000256" key="9">
    <source>
        <dbReference type="ARBA" id="ARBA00023098"/>
    </source>
</evidence>
<feature type="transmembrane region" description="Helical" evidence="16">
    <location>
        <begin position="259"/>
        <end position="283"/>
    </location>
</feature>
<dbReference type="AlphaFoldDB" id="A0A7N6BP15"/>
<dbReference type="InterPro" id="IPR006634">
    <property type="entry name" value="TLC-dom"/>
</dbReference>
<evidence type="ECO:0000259" key="18">
    <source>
        <dbReference type="PROSITE" id="PS50922"/>
    </source>
</evidence>
<keyword evidence="6 13" id="KW-0812">Transmembrane</keyword>
<evidence type="ECO:0000256" key="7">
    <source>
        <dbReference type="ARBA" id="ARBA00022824"/>
    </source>
</evidence>
<keyword evidence="7" id="KW-0256">Endoplasmic reticulum</keyword>
<dbReference type="InterPro" id="IPR016439">
    <property type="entry name" value="Lag1/Lac1-like"/>
</dbReference>
<proteinExistence type="predicted"/>
<keyword evidence="10 13" id="KW-0472">Membrane</keyword>
<dbReference type="CDD" id="cd00086">
    <property type="entry name" value="homeodomain"/>
    <property type="match status" value="1"/>
</dbReference>
<dbReference type="PROSITE" id="PS50922">
    <property type="entry name" value="TLC"/>
    <property type="match status" value="1"/>
</dbReference>
<feature type="DNA-binding region" description="Homeobox" evidence="12">
    <location>
        <begin position="86"/>
        <end position="129"/>
    </location>
</feature>
<dbReference type="Ensembl" id="ENSATET00000053475.2">
    <property type="protein sequence ID" value="ENSATEP00000064644.2"/>
    <property type="gene ID" value="ENSATEG00000004897.3"/>
</dbReference>
<dbReference type="PIRSF" id="PIRSF005225">
    <property type="entry name" value="LAG1_LAC1"/>
    <property type="match status" value="1"/>
</dbReference>
<dbReference type="GeneTree" id="ENSGT01030000234515"/>
<sequence>MLQTVGEWLWWERLWLPRNVSWSDLEDSEGRVYAKASHLCAALPCALCLLLVRYLFERYLAIPLANVWGIRDSVRRKAEPNAILENYFCSRGQVPSQVDVTSLCKKTSWPERRVQVWFRRRRNQERPGIRKRFCEASWRGVFYFFAFVGGVLALYDKPWFYNLKEVWAGFPKQSMLPSQYWYYLVEMGFYLSLIFRITFDVKRKDFKEQVVHHIATMTLLSFSWISNYIRIGTLVMAVHDFADIPLECAKMFNYAKWHLTANSLFVVFTIIYIVTRLVIFPFWLIHCTWVYPLEQFAPFFGYYFFNVMLLVLQILHLYWALLISQMVYKKKEMCKNYVRSVDSPEERSHKLSHMKDAGTRGRANGH</sequence>
<evidence type="ECO:0000256" key="15">
    <source>
        <dbReference type="SAM" id="MobiDB-lite"/>
    </source>
</evidence>
<evidence type="ECO:0000256" key="10">
    <source>
        <dbReference type="ARBA" id="ARBA00023136"/>
    </source>
</evidence>
<dbReference type="InterPro" id="IPR009057">
    <property type="entry name" value="Homeodomain-like_sf"/>
</dbReference>
<evidence type="ECO:0000259" key="17">
    <source>
        <dbReference type="PROSITE" id="PS50071"/>
    </source>
</evidence>
<feature type="transmembrane region" description="Helical" evidence="16">
    <location>
        <begin position="136"/>
        <end position="155"/>
    </location>
</feature>
<dbReference type="InterPro" id="IPR001356">
    <property type="entry name" value="HD"/>
</dbReference>
<keyword evidence="12 14" id="KW-0238">DNA-binding</keyword>
<evidence type="ECO:0008006" key="21">
    <source>
        <dbReference type="Google" id="ProtNLM"/>
    </source>
</evidence>
<dbReference type="GO" id="GO:0003677">
    <property type="term" value="F:DNA binding"/>
    <property type="evidence" value="ECO:0007669"/>
    <property type="project" value="UniProtKB-UniRule"/>
</dbReference>
<dbReference type="GO" id="GO:0005789">
    <property type="term" value="C:endoplasmic reticulum membrane"/>
    <property type="evidence" value="ECO:0007669"/>
    <property type="project" value="UniProtKB-SubCell"/>
</dbReference>
<comment type="pathway">
    <text evidence="3">Sphingolipid metabolism.</text>
</comment>
<reference evidence="19" key="1">
    <citation type="submission" date="2021-04" db="EMBL/GenBank/DDBJ databases">
        <authorList>
            <consortium name="Wellcome Sanger Institute Data Sharing"/>
        </authorList>
    </citation>
    <scope>NUCLEOTIDE SEQUENCE [LARGE SCALE GENOMIC DNA]</scope>
</reference>
<evidence type="ECO:0000256" key="12">
    <source>
        <dbReference type="PROSITE-ProRule" id="PRU00108"/>
    </source>
</evidence>
<name>A0A7N6BP15_ANATE</name>
<feature type="compositionally biased region" description="Basic and acidic residues" evidence="15">
    <location>
        <begin position="345"/>
        <end position="359"/>
    </location>
</feature>
<feature type="domain" description="TLC" evidence="18">
    <location>
        <begin position="131"/>
        <end position="332"/>
    </location>
</feature>
<evidence type="ECO:0000256" key="8">
    <source>
        <dbReference type="ARBA" id="ARBA00022989"/>
    </source>
</evidence>
<evidence type="ECO:0000313" key="20">
    <source>
        <dbReference type="Proteomes" id="UP000265040"/>
    </source>
</evidence>
<reference evidence="19" key="2">
    <citation type="submission" date="2025-08" db="UniProtKB">
        <authorList>
            <consortium name="Ensembl"/>
        </authorList>
    </citation>
    <scope>IDENTIFICATION</scope>
</reference>
<comment type="subcellular location">
    <subcellularLocation>
        <location evidence="1">Endoplasmic reticulum membrane</location>
        <topology evidence="1">Multi-pass membrane protein</topology>
    </subcellularLocation>
    <subcellularLocation>
        <location evidence="12 14">Nucleus</location>
    </subcellularLocation>
</comment>
<feature type="transmembrane region" description="Helical" evidence="16">
    <location>
        <begin position="180"/>
        <end position="199"/>
    </location>
</feature>
<protein>
    <recommendedName>
        <fullName evidence="21">Ceramide synthase 3b</fullName>
    </recommendedName>
</protein>
<dbReference type="SMART" id="SM00724">
    <property type="entry name" value="TLC"/>
    <property type="match status" value="1"/>
</dbReference>